<keyword evidence="4" id="KW-0862">Zinc</keyword>
<feature type="region of interest" description="Disordered" evidence="6">
    <location>
        <begin position="404"/>
        <end position="427"/>
    </location>
</feature>
<dbReference type="InterPro" id="IPR052035">
    <property type="entry name" value="ZnF_BED_domain_contain"/>
</dbReference>
<sequence>MLLGHWRESKRKNCNMAVMYYIASCMRPLNTVDKPGFRVMMRVLNPRYQPPSRRTLTATYLPKMYEETKGVVKGLLSAAHFKAFTTDGWTSEARDSYLSLTAHFLDQEWVLVEVTLGCRLLKEDHAGEYLGDVLKEMLAEWEVPIGSIAAFTTDNGDNMRVAVEALPAPHVRCFAHTVNNGINAFMSTCKKLQSALKDVHEVRNWLNSDKVWRHYEESTKKRFNVTPTKIPSPCKTRWWVDLQLAEAVVKHYSWRLDFVPRYARGKYLNNPVTGLHGRAKSVHQGHEADREGFHCAWGRNLPDEQLHFAYDEQDDDDDDDDDIPLAQDPELIPTNMQGTVVQFLKKRFKPDPLASARDVDYVSARACNGVLARCSFLDPRFREEILEEDRAHAKLLLLAELKEMPLPEQQPNPSDSSESELEKTPKAVKALSNISKKRKIAAAAESSSGGGGGDSGSISIEDKFLQEVDRYSLMSPLPVESDPFKWWKDHQSQFPLLVRLARKYLIITASSVPSERVFSTSGDVIIDTRCSLSGNNAEKLIFCAKNQKYMPVPS</sequence>
<keyword evidence="8" id="KW-1185">Reference proteome</keyword>
<feature type="compositionally biased region" description="Acidic residues" evidence="6">
    <location>
        <begin position="311"/>
        <end position="323"/>
    </location>
</feature>
<organism evidence="8 9">
    <name type="scientific">Frankliniella occidentalis</name>
    <name type="common">Western flower thrips</name>
    <name type="synonym">Euthrips occidentalis</name>
    <dbReference type="NCBI Taxonomy" id="133901"/>
    <lineage>
        <taxon>Eukaryota</taxon>
        <taxon>Metazoa</taxon>
        <taxon>Ecdysozoa</taxon>
        <taxon>Arthropoda</taxon>
        <taxon>Hexapoda</taxon>
        <taxon>Insecta</taxon>
        <taxon>Pterygota</taxon>
        <taxon>Neoptera</taxon>
        <taxon>Paraneoptera</taxon>
        <taxon>Thysanoptera</taxon>
        <taxon>Terebrantia</taxon>
        <taxon>Thripoidea</taxon>
        <taxon>Thripidae</taxon>
        <taxon>Frankliniella</taxon>
    </lineage>
</organism>
<evidence type="ECO:0000313" key="9">
    <source>
        <dbReference type="RefSeq" id="XP_052129821.1"/>
    </source>
</evidence>
<dbReference type="InterPro" id="IPR012337">
    <property type="entry name" value="RNaseH-like_sf"/>
</dbReference>
<reference evidence="9" key="1">
    <citation type="submission" date="2025-08" db="UniProtKB">
        <authorList>
            <consortium name="RefSeq"/>
        </authorList>
    </citation>
    <scope>IDENTIFICATION</scope>
    <source>
        <tissue evidence="9">Whole organism</tissue>
    </source>
</reference>
<evidence type="ECO:0000256" key="6">
    <source>
        <dbReference type="SAM" id="MobiDB-lite"/>
    </source>
</evidence>
<dbReference type="InterPro" id="IPR008906">
    <property type="entry name" value="HATC_C_dom"/>
</dbReference>
<proteinExistence type="predicted"/>
<accession>A0A9C6XTB7</accession>
<evidence type="ECO:0000256" key="5">
    <source>
        <dbReference type="ARBA" id="ARBA00023242"/>
    </source>
</evidence>
<dbReference type="AlphaFoldDB" id="A0A9C6XTB7"/>
<dbReference type="OrthoDB" id="2438421at2759"/>
<evidence type="ECO:0000256" key="1">
    <source>
        <dbReference type="ARBA" id="ARBA00004123"/>
    </source>
</evidence>
<keyword evidence="3" id="KW-0863">Zinc-finger</keyword>
<dbReference type="RefSeq" id="XP_052129821.1">
    <property type="nucleotide sequence ID" value="XM_052273861.1"/>
</dbReference>
<dbReference type="KEGG" id="foc:127751005"/>
<dbReference type="SUPFAM" id="SSF140996">
    <property type="entry name" value="Hermes dimerisation domain"/>
    <property type="match status" value="1"/>
</dbReference>
<dbReference type="PANTHER" id="PTHR46481:SF10">
    <property type="entry name" value="ZINC FINGER BED DOMAIN-CONTAINING PROTEIN 39"/>
    <property type="match status" value="1"/>
</dbReference>
<evidence type="ECO:0000313" key="8">
    <source>
        <dbReference type="Proteomes" id="UP000504606"/>
    </source>
</evidence>
<protein>
    <submittedName>
        <fullName evidence="9">E3 SUMO-protein ligase ZBED1-like</fullName>
    </submittedName>
</protein>
<feature type="domain" description="HAT C-terminal dimerisation" evidence="7">
    <location>
        <begin position="467"/>
        <end position="544"/>
    </location>
</feature>
<dbReference type="GO" id="GO:0046983">
    <property type="term" value="F:protein dimerization activity"/>
    <property type="evidence" value="ECO:0007669"/>
    <property type="project" value="InterPro"/>
</dbReference>
<name>A0A9C6XTB7_FRAOC</name>
<dbReference type="Pfam" id="PF05699">
    <property type="entry name" value="Dimer_Tnp_hAT"/>
    <property type="match status" value="1"/>
</dbReference>
<comment type="subcellular location">
    <subcellularLocation>
        <location evidence="1">Nucleus</location>
    </subcellularLocation>
</comment>
<keyword evidence="2" id="KW-0479">Metal-binding</keyword>
<dbReference type="PANTHER" id="PTHR46481">
    <property type="entry name" value="ZINC FINGER BED DOMAIN-CONTAINING PROTEIN 4"/>
    <property type="match status" value="1"/>
</dbReference>
<evidence type="ECO:0000259" key="7">
    <source>
        <dbReference type="Pfam" id="PF05699"/>
    </source>
</evidence>
<gene>
    <name evidence="9" type="primary">LOC127751005</name>
</gene>
<keyword evidence="5" id="KW-0539">Nucleus</keyword>
<dbReference type="GeneID" id="127751005"/>
<evidence type="ECO:0000256" key="3">
    <source>
        <dbReference type="ARBA" id="ARBA00022771"/>
    </source>
</evidence>
<evidence type="ECO:0000256" key="2">
    <source>
        <dbReference type="ARBA" id="ARBA00022723"/>
    </source>
</evidence>
<evidence type="ECO:0000256" key="4">
    <source>
        <dbReference type="ARBA" id="ARBA00022833"/>
    </source>
</evidence>
<feature type="region of interest" description="Disordered" evidence="6">
    <location>
        <begin position="311"/>
        <end position="330"/>
    </location>
</feature>
<dbReference type="Proteomes" id="UP000504606">
    <property type="component" value="Unplaced"/>
</dbReference>
<dbReference type="SUPFAM" id="SSF53098">
    <property type="entry name" value="Ribonuclease H-like"/>
    <property type="match status" value="2"/>
</dbReference>